<dbReference type="KEGG" id="smon:AWR27_16615"/>
<protein>
    <submittedName>
        <fullName evidence="3">Oxidoreductase</fullName>
    </submittedName>
</protein>
<evidence type="ECO:0000259" key="2">
    <source>
        <dbReference type="Pfam" id="PF22807"/>
    </source>
</evidence>
<dbReference type="Pfam" id="PF22807">
    <property type="entry name" value="TrAA12"/>
    <property type="match status" value="1"/>
</dbReference>
<proteinExistence type="predicted"/>
<evidence type="ECO:0000313" key="3">
    <source>
        <dbReference type="EMBL" id="AQG80797.1"/>
    </source>
</evidence>
<gene>
    <name evidence="3" type="ORF">AWR27_16615</name>
</gene>
<dbReference type="EMBL" id="CP014263">
    <property type="protein sequence ID" value="AQG80797.1"/>
    <property type="molecule type" value="Genomic_DNA"/>
</dbReference>
<evidence type="ECO:0000313" key="4">
    <source>
        <dbReference type="Proteomes" id="UP000187941"/>
    </source>
</evidence>
<dbReference type="PROSITE" id="PS51257">
    <property type="entry name" value="PROKAR_LIPOPROTEIN"/>
    <property type="match status" value="1"/>
</dbReference>
<dbReference type="PANTHER" id="PTHR19328:SF53">
    <property type="entry name" value="MEMBRANE PROTEIN"/>
    <property type="match status" value="1"/>
</dbReference>
<dbReference type="OrthoDB" id="9811395at2"/>
<accession>A0A1P9WZI0</accession>
<reference evidence="3 4" key="1">
    <citation type="submission" date="2016-01" db="EMBL/GenBank/DDBJ databases">
        <authorList>
            <person name="Oliw E.H."/>
        </authorList>
    </citation>
    <scope>NUCLEOTIDE SEQUENCE [LARGE SCALE GENOMIC DNA]</scope>
    <source>
        <strain evidence="3 4">DY10</strain>
    </source>
</reference>
<sequence>MKLFQLSAMLGSMALLSLLTACEKDEPVKLQVPERNDQPTTAQVTGSVFEPALVPATDERIAQLRVPSGFRITKFADGLGKPRMIAVSPSGQIYVSDRAAGTVTLLRDTNADGVADLKQVVANIRNAHGLTIRDGKLYIVAINELYSAPINSDGTLGQSQTLINNLPDAGQHPNRTIAFGPDGYLYITVGSTCNACAEPNVEHATILRANADGSNRIVFARGLRNTIGFGWHPQTGELWGFDHGIDWLGDEQQPEELNQIKQNSFYGWPYIYGDGNYNPHPRPMGDTTYAQILARTTLPVLLYEAHAAPLAMVFYTAPTSAAGAFSADYQNDAFVTMRGSWNRSQPSGYKVVHVNFENGKPVRATDFVTGFLVNNNQAQFGRPVGIATLPDGSLVFTEDNNGVMYRVSRQ</sequence>
<dbReference type="InterPro" id="IPR054539">
    <property type="entry name" value="Beta-prop_PDH"/>
</dbReference>
<feature type="domain" description="Pyrroloquinoline quinone-dependent pyranose dehydrogenase beta-propeller" evidence="2">
    <location>
        <begin position="65"/>
        <end position="409"/>
    </location>
</feature>
<dbReference type="Gene3D" id="2.120.10.30">
    <property type="entry name" value="TolB, C-terminal domain"/>
    <property type="match status" value="1"/>
</dbReference>
<keyword evidence="1" id="KW-0732">Signal</keyword>
<dbReference type="InterPro" id="IPR011041">
    <property type="entry name" value="Quinoprot_gluc/sorb_DH_b-prop"/>
</dbReference>
<feature type="chain" id="PRO_5013201959" evidence="1">
    <location>
        <begin position="22"/>
        <end position="410"/>
    </location>
</feature>
<name>A0A1P9WZI0_9BACT</name>
<feature type="signal peptide" evidence="1">
    <location>
        <begin position="1"/>
        <end position="21"/>
    </location>
</feature>
<dbReference type="SUPFAM" id="SSF50952">
    <property type="entry name" value="Soluble quinoprotein glucose dehydrogenase"/>
    <property type="match status" value="1"/>
</dbReference>
<keyword evidence="4" id="KW-1185">Reference proteome</keyword>
<dbReference type="InterPro" id="IPR011042">
    <property type="entry name" value="6-blade_b-propeller_TolB-like"/>
</dbReference>
<evidence type="ECO:0000256" key="1">
    <source>
        <dbReference type="SAM" id="SignalP"/>
    </source>
</evidence>
<dbReference type="RefSeq" id="WP_077132232.1">
    <property type="nucleotide sequence ID" value="NZ_CP014263.1"/>
</dbReference>
<dbReference type="PANTHER" id="PTHR19328">
    <property type="entry name" value="HEDGEHOG-INTERACTING PROTEIN"/>
    <property type="match status" value="1"/>
</dbReference>
<dbReference type="AlphaFoldDB" id="A0A1P9WZI0"/>
<organism evidence="3 4">
    <name type="scientific">Spirosoma montaniterrae</name>
    <dbReference type="NCBI Taxonomy" id="1178516"/>
    <lineage>
        <taxon>Bacteria</taxon>
        <taxon>Pseudomonadati</taxon>
        <taxon>Bacteroidota</taxon>
        <taxon>Cytophagia</taxon>
        <taxon>Cytophagales</taxon>
        <taxon>Cytophagaceae</taxon>
        <taxon>Spirosoma</taxon>
    </lineage>
</organism>
<dbReference type="Proteomes" id="UP000187941">
    <property type="component" value="Chromosome"/>
</dbReference>
<dbReference type="STRING" id="1178516.AWR27_16615"/>